<dbReference type="Proteomes" id="UP001165121">
    <property type="component" value="Unassembled WGS sequence"/>
</dbReference>
<sequence length="88" mass="9895">MKDERKWIAFLDSRIAGQMSHLNNVEKHQTIEDHISAAAKLSGERIPTQQAASSTASPPDDDFMTTYLFGKKRHKYTTTSVVTSAGWR</sequence>
<reference evidence="1" key="1">
    <citation type="submission" date="2023-04" db="EMBL/GenBank/DDBJ databases">
        <title>Phytophthora fragariaefolia NBRC 109709.</title>
        <authorList>
            <person name="Ichikawa N."/>
            <person name="Sato H."/>
            <person name="Tonouchi N."/>
        </authorList>
    </citation>
    <scope>NUCLEOTIDE SEQUENCE</scope>
    <source>
        <strain evidence="1">NBRC 109709</strain>
    </source>
</reference>
<gene>
    <name evidence="1" type="ORF">Pfra01_000343500</name>
</gene>
<protein>
    <submittedName>
        <fullName evidence="1">Unnamed protein product</fullName>
    </submittedName>
</protein>
<keyword evidence="2" id="KW-1185">Reference proteome</keyword>
<comment type="caution">
    <text evidence="1">The sequence shown here is derived from an EMBL/GenBank/DDBJ whole genome shotgun (WGS) entry which is preliminary data.</text>
</comment>
<dbReference type="AlphaFoldDB" id="A0A9W6TZZ2"/>
<accession>A0A9W6TZZ2</accession>
<organism evidence="1 2">
    <name type="scientific">Phytophthora fragariaefolia</name>
    <dbReference type="NCBI Taxonomy" id="1490495"/>
    <lineage>
        <taxon>Eukaryota</taxon>
        <taxon>Sar</taxon>
        <taxon>Stramenopiles</taxon>
        <taxon>Oomycota</taxon>
        <taxon>Peronosporomycetes</taxon>
        <taxon>Peronosporales</taxon>
        <taxon>Peronosporaceae</taxon>
        <taxon>Phytophthora</taxon>
    </lineage>
</organism>
<evidence type="ECO:0000313" key="2">
    <source>
        <dbReference type="Proteomes" id="UP001165121"/>
    </source>
</evidence>
<evidence type="ECO:0000313" key="1">
    <source>
        <dbReference type="EMBL" id="GMF22795.1"/>
    </source>
</evidence>
<name>A0A9W6TZZ2_9STRA</name>
<proteinExistence type="predicted"/>
<dbReference type="EMBL" id="BSXT01000263">
    <property type="protein sequence ID" value="GMF22795.1"/>
    <property type="molecule type" value="Genomic_DNA"/>
</dbReference>